<name>A0A5C3KPY3_COPMA</name>
<evidence type="ECO:0000256" key="1">
    <source>
        <dbReference type="ARBA" id="ARBA00022737"/>
    </source>
</evidence>
<evidence type="ECO:0000256" key="2">
    <source>
        <dbReference type="SAM" id="MobiDB-lite"/>
    </source>
</evidence>
<dbReference type="OrthoDB" id="3038309at2759"/>
<organism evidence="5 6">
    <name type="scientific">Coprinopsis marcescibilis</name>
    <name type="common">Agaric fungus</name>
    <name type="synonym">Psathyrella marcescibilis</name>
    <dbReference type="NCBI Taxonomy" id="230819"/>
    <lineage>
        <taxon>Eukaryota</taxon>
        <taxon>Fungi</taxon>
        <taxon>Dikarya</taxon>
        <taxon>Basidiomycota</taxon>
        <taxon>Agaricomycotina</taxon>
        <taxon>Agaricomycetes</taxon>
        <taxon>Agaricomycetidae</taxon>
        <taxon>Agaricales</taxon>
        <taxon>Agaricineae</taxon>
        <taxon>Psathyrellaceae</taxon>
        <taxon>Coprinopsis</taxon>
    </lineage>
</organism>
<proteinExistence type="predicted"/>
<keyword evidence="6" id="KW-1185">Reference proteome</keyword>
<dbReference type="Proteomes" id="UP000307440">
    <property type="component" value="Unassembled WGS sequence"/>
</dbReference>
<protein>
    <recommendedName>
        <fullName evidence="7">TPR-like protein</fullName>
    </recommendedName>
</protein>
<dbReference type="Pfam" id="PF13374">
    <property type="entry name" value="TPR_10"/>
    <property type="match status" value="8"/>
</dbReference>
<feature type="domain" description="Anaphase-promoting complex subunit 5" evidence="3">
    <location>
        <begin position="793"/>
        <end position="843"/>
    </location>
</feature>
<reference evidence="5 6" key="1">
    <citation type="journal article" date="2019" name="Nat. Ecol. Evol.">
        <title>Megaphylogeny resolves global patterns of mushroom evolution.</title>
        <authorList>
            <person name="Varga T."/>
            <person name="Krizsan K."/>
            <person name="Foldi C."/>
            <person name="Dima B."/>
            <person name="Sanchez-Garcia M."/>
            <person name="Sanchez-Ramirez S."/>
            <person name="Szollosi G.J."/>
            <person name="Szarkandi J.G."/>
            <person name="Papp V."/>
            <person name="Albert L."/>
            <person name="Andreopoulos W."/>
            <person name="Angelini C."/>
            <person name="Antonin V."/>
            <person name="Barry K.W."/>
            <person name="Bougher N.L."/>
            <person name="Buchanan P."/>
            <person name="Buyck B."/>
            <person name="Bense V."/>
            <person name="Catcheside P."/>
            <person name="Chovatia M."/>
            <person name="Cooper J."/>
            <person name="Damon W."/>
            <person name="Desjardin D."/>
            <person name="Finy P."/>
            <person name="Geml J."/>
            <person name="Haridas S."/>
            <person name="Hughes K."/>
            <person name="Justo A."/>
            <person name="Karasinski D."/>
            <person name="Kautmanova I."/>
            <person name="Kiss B."/>
            <person name="Kocsube S."/>
            <person name="Kotiranta H."/>
            <person name="LaButti K.M."/>
            <person name="Lechner B.E."/>
            <person name="Liimatainen K."/>
            <person name="Lipzen A."/>
            <person name="Lukacs Z."/>
            <person name="Mihaltcheva S."/>
            <person name="Morgado L.N."/>
            <person name="Niskanen T."/>
            <person name="Noordeloos M.E."/>
            <person name="Ohm R.A."/>
            <person name="Ortiz-Santana B."/>
            <person name="Ovrebo C."/>
            <person name="Racz N."/>
            <person name="Riley R."/>
            <person name="Savchenko A."/>
            <person name="Shiryaev A."/>
            <person name="Soop K."/>
            <person name="Spirin V."/>
            <person name="Szebenyi C."/>
            <person name="Tomsovsky M."/>
            <person name="Tulloss R.E."/>
            <person name="Uehling J."/>
            <person name="Grigoriev I.V."/>
            <person name="Vagvolgyi C."/>
            <person name="Papp T."/>
            <person name="Martin F.M."/>
            <person name="Miettinen O."/>
            <person name="Hibbett D.S."/>
            <person name="Nagy L.G."/>
        </authorList>
    </citation>
    <scope>NUCLEOTIDE SEQUENCE [LARGE SCALE GENOMIC DNA]</scope>
    <source>
        <strain evidence="5 6">CBS 121175</strain>
    </source>
</reference>
<dbReference type="InterPro" id="IPR026000">
    <property type="entry name" value="Apc5_dom"/>
</dbReference>
<evidence type="ECO:0008006" key="7">
    <source>
        <dbReference type="Google" id="ProtNLM"/>
    </source>
</evidence>
<dbReference type="SUPFAM" id="SSF48452">
    <property type="entry name" value="TPR-like"/>
    <property type="match status" value="5"/>
</dbReference>
<dbReference type="PANTHER" id="PTHR19959:SF119">
    <property type="entry name" value="FUNGAL LIPASE-LIKE DOMAIN-CONTAINING PROTEIN"/>
    <property type="match status" value="1"/>
</dbReference>
<dbReference type="InterPro" id="IPR056884">
    <property type="entry name" value="NPHP3-like_N"/>
</dbReference>
<dbReference type="Pfam" id="PF12862">
    <property type="entry name" value="ANAPC5"/>
    <property type="match status" value="1"/>
</dbReference>
<gene>
    <name evidence="5" type="ORF">FA15DRAFT_695874</name>
</gene>
<dbReference type="PANTHER" id="PTHR19959">
    <property type="entry name" value="KINESIN LIGHT CHAIN"/>
    <property type="match status" value="1"/>
</dbReference>
<feature type="domain" description="Nephrocystin 3-like N-terminal" evidence="4">
    <location>
        <begin position="144"/>
        <end position="291"/>
    </location>
</feature>
<evidence type="ECO:0000313" key="6">
    <source>
        <dbReference type="Proteomes" id="UP000307440"/>
    </source>
</evidence>
<dbReference type="InterPro" id="IPR011990">
    <property type="entry name" value="TPR-like_helical_dom_sf"/>
</dbReference>
<keyword evidence="1" id="KW-0677">Repeat</keyword>
<dbReference type="InterPro" id="IPR019734">
    <property type="entry name" value="TPR_rpt"/>
</dbReference>
<dbReference type="SMART" id="SM00028">
    <property type="entry name" value="TPR"/>
    <property type="match status" value="12"/>
</dbReference>
<dbReference type="EMBL" id="ML210246">
    <property type="protein sequence ID" value="TFK22227.1"/>
    <property type="molecule type" value="Genomic_DNA"/>
</dbReference>
<accession>A0A5C3KPY3</accession>
<dbReference type="SUPFAM" id="SSF52540">
    <property type="entry name" value="P-loop containing nucleoside triphosphate hydrolases"/>
    <property type="match status" value="1"/>
</dbReference>
<sequence length="1992" mass="220387">MLKTILASPRDDCGASARTHIGIGGTKNTNATPGSSNTKPSGRLWKSFKGSLRGQGSAKAGLEIFSKSPHVTLNDVSINAHAADRLEIHYHNADPATGIKLHEALRRLPDPQRCHYDVMRVCSKGTRVVHLEEISSWATRSVDSSVSSEHAERVLVVGGPAGSGKSALAHTICKGMYDSGLLVASFFSHTNQQLTSEDFMAVFIRGLCSINPQIEQGIGRLIVENPGLASSPAITQFEGLVIPIIPLLPTDRMFVVGIDALDEQADKVLVAFLRDYVPRLPATFKFILTTRPVPQVMEHLEGQPHIHIFPRLLAGGSSFQDVRTYAQLQLSKTNYHGRVSPKLLDEFIVKSEGLFLWAETVLNHIDNSYDPPAELADIVKGASSHWLESETSTKKLESLYAHILSKLHWTDRRFVEKYNVVMGALVTLMEPLSVSGMAALYAPDGVTEEDIHRICSFIRPLIQDYSRDTPQKPVQLLHLSVQEFLTRSAPPPYHIDLSVHHLFLSRLSLLTIKEMLVPTNVPTLGYTEGDWVWDFTEAPPGIPRLAKEVVVEHLWYACRQLGQHELSASKDFVDKSHGALLYEIVVENPRYLLEASASMGTLVDIVSLRKKAVKLHSADCTSENTRMTMKAYCAMAACLYPQDISLGLMEESVRLYQQSIPSSSDPSMELEYATGLFRLARLLYARLRSREGLVIAEEALTVIRPLTSTSDSLASPALGYALLIQIRILDRLNRHEECHRLDVRAIDTFRELEAAQPGTFRVHLAMALSLTASTLMERQRHCEAITYLEESTKLRRLLVASTPDKHESFLADVLIQHGICYAQVGRATEAVALAEEAVMIRRRLVEKDPSHFSPYLAYTLYLLAWCLDKCGQHSDAVPPSLESLKMRRKLAEADPAAYESALSGSLHSHALYLSKSPTTLAESIKYGQEAVEIRRRLACKDPQSFDANLARSLFNLACNLGKFSRYSEAVPIAKECVDIRRRLVKGDPAAHEPSLASSLHSYAIYLSQSPNTLAKSIMSSQEAVEILRRLAHQDPGSFDADLAWSLFNLADALGKSSRYSEAVPIARECVDIRRRLAEEEPTAHEPSLASSLHSYAIYLSQSPTMLAESIEPGQEAVEILRRLARHDPLRFEADLEQSLFTLAYSLDDCNRHSEAVEIAKECVDIRRRLAEGDSAAHEASLADSLHSHAMYLSKSPTTLVESSESGQEAVKIRRRLAYEDTKSFNADLALSLFNLACALGNCGRYSAAVPITKECVDIRRWLAEGDPAAHEASLADSLHRYAWYLSQSPTTLAESIEPAQEAVEIRCRLARENPQNFHVDLAWSLFDLACALGNCGRYSRAVPIIKECVDIRRRLAEVNPAAHETSLVDSLHRHAWYLSQSPSTLAESIEPAQEAVEIQRRLAREDPHSFAADLARSLFNLACALGNCGRYCRAVPIIKECVDIRRRLAEGDPATHKASLGDSLHNYALYLSKSPTTLVESIRPGQEAVDIRRRLAREDPHTFDAGLAHSLLNLAYNLGSCSRYSEAVVLAKECVEARRRLAVEDSAAHEPSLADSLHNYALYLSKSPTTLAESIEPGQEAVEIRRRLACRDPQSFDAGLAHSLFSLAYNLGSCSRYSEAVPLAKECVETRRRMARGDPAAHEASLANSLHSYALYLSKSLTTLAESIEPGQEAVDIRRRLAHRDPQSFDAGLAHSLFNLACALGNSNRYSGAVPIIKECVDIRRRLAEGNPSAHEASLADSLHKYAWYLSQSPTTLTESIEPAQEAVDIRRRLAREDPQSFDAGLAHLLLNLAHILGSCSRYSEAVPIAKECVHIRRGLAARDCATYESLLAGALNSLAWYLAQIPGRKPEAHTAAEESVNILRRLALENPKAFSDDLVASLDTMAYSFNHCGRYEDALPPVLEGLEIYRKAIEGETYEISDHNSSALHKTYVESLVGLGSNEASVPLKTAIIIYERLILSQPQVASYSLELQECRRLLERLSGGSTNSNF</sequence>
<dbReference type="InterPro" id="IPR027417">
    <property type="entry name" value="P-loop_NTPase"/>
</dbReference>
<dbReference type="Pfam" id="PF24883">
    <property type="entry name" value="NPHP3_N"/>
    <property type="match status" value="1"/>
</dbReference>
<dbReference type="Gene3D" id="1.25.40.10">
    <property type="entry name" value="Tetratricopeptide repeat domain"/>
    <property type="match status" value="9"/>
</dbReference>
<feature type="region of interest" description="Disordered" evidence="2">
    <location>
        <begin position="1"/>
        <end position="43"/>
    </location>
</feature>
<evidence type="ECO:0000259" key="3">
    <source>
        <dbReference type="Pfam" id="PF12862"/>
    </source>
</evidence>
<evidence type="ECO:0000313" key="5">
    <source>
        <dbReference type="EMBL" id="TFK22227.1"/>
    </source>
</evidence>
<feature type="compositionally biased region" description="Polar residues" evidence="2">
    <location>
        <begin position="26"/>
        <end position="40"/>
    </location>
</feature>
<evidence type="ECO:0000259" key="4">
    <source>
        <dbReference type="Pfam" id="PF24883"/>
    </source>
</evidence>